<dbReference type="InterPro" id="IPR011013">
    <property type="entry name" value="Gal_mutarotase_sf_dom"/>
</dbReference>
<dbReference type="PANTHER" id="PTHR46017:SF1">
    <property type="entry name" value="ALPHA-MANNOSIDASE 2C1"/>
    <property type="match status" value="1"/>
</dbReference>
<dbReference type="Gene3D" id="2.70.98.30">
    <property type="entry name" value="Golgi alpha-mannosidase II, domain 4"/>
    <property type="match status" value="1"/>
</dbReference>
<feature type="non-terminal residue" evidence="2">
    <location>
        <position position="168"/>
    </location>
</feature>
<comment type="caution">
    <text evidence="2">The sequence shown here is derived from an EMBL/GenBank/DDBJ whole genome shotgun (WGS) entry which is preliminary data.</text>
</comment>
<organism evidence="2 3">
    <name type="scientific">Tsukamurella sputi</name>
    <dbReference type="NCBI Taxonomy" id="2591848"/>
    <lineage>
        <taxon>Bacteria</taxon>
        <taxon>Bacillati</taxon>
        <taxon>Actinomycetota</taxon>
        <taxon>Actinomycetes</taxon>
        <taxon>Mycobacteriales</taxon>
        <taxon>Tsukamurellaceae</taxon>
        <taxon>Tsukamurella</taxon>
    </lineage>
</organism>
<dbReference type="PANTHER" id="PTHR46017">
    <property type="entry name" value="ALPHA-MANNOSIDASE 2C1"/>
    <property type="match status" value="1"/>
</dbReference>
<dbReference type="GO" id="GO:0009313">
    <property type="term" value="P:oligosaccharide catabolic process"/>
    <property type="evidence" value="ECO:0007669"/>
    <property type="project" value="TreeGrafter"/>
</dbReference>
<dbReference type="RefSeq" id="WP_306461507.1">
    <property type="nucleotide sequence ID" value="NZ_VIGV01000250.1"/>
</dbReference>
<dbReference type="GO" id="GO:0004559">
    <property type="term" value="F:alpha-mannosidase activity"/>
    <property type="evidence" value="ECO:0007669"/>
    <property type="project" value="InterPro"/>
</dbReference>
<dbReference type="InterPro" id="IPR011682">
    <property type="entry name" value="Glyco_hydro_38_C"/>
</dbReference>
<dbReference type="AlphaFoldDB" id="A0A5C5R818"/>
<accession>A0A5C5R818</accession>
<protein>
    <submittedName>
        <fullName evidence="2">Alpha-mannosidase</fullName>
    </submittedName>
</protein>
<sequence>ASGREALAGPGNLLQLHRDIPNHWEAWDIDSFYRRDVTDLVDADSVSVEGDAVVVRRSFGDSAITQRIGLLAGSPAVDIVTEIDWHERQKLLKLAFPFDVHADRSAAETQFGHVFRPTHANTSWDAAKFEICAHRWVHVGEPDYGVAIANDSTYGHDIARRSSDSGTV</sequence>
<dbReference type="SUPFAM" id="SSF74650">
    <property type="entry name" value="Galactose mutarotase-like"/>
    <property type="match status" value="1"/>
</dbReference>
<evidence type="ECO:0000313" key="2">
    <source>
        <dbReference type="EMBL" id="TWS18321.1"/>
    </source>
</evidence>
<feature type="domain" description="Glycosyl hydrolase family 38 C-terminal" evidence="1">
    <location>
        <begin position="3"/>
        <end position="158"/>
    </location>
</feature>
<dbReference type="Pfam" id="PF07748">
    <property type="entry name" value="Glyco_hydro_38C"/>
    <property type="match status" value="1"/>
</dbReference>
<evidence type="ECO:0000313" key="3">
    <source>
        <dbReference type="Proteomes" id="UP000319792"/>
    </source>
</evidence>
<reference evidence="2 3" key="1">
    <citation type="submission" date="2019-06" db="EMBL/GenBank/DDBJ databases">
        <authorList>
            <person name="Teng J.L.L."/>
            <person name="Lee H.H."/>
            <person name="Lau S.K.P."/>
            <person name="Woo P.C.Y."/>
        </authorList>
    </citation>
    <scope>NUCLEOTIDE SEQUENCE [LARGE SCALE GENOMIC DNA]</scope>
    <source>
        <strain evidence="2 3">HKU70</strain>
    </source>
</reference>
<dbReference type="EMBL" id="VIGV01000250">
    <property type="protein sequence ID" value="TWS18321.1"/>
    <property type="molecule type" value="Genomic_DNA"/>
</dbReference>
<gene>
    <name evidence="2" type="ORF">FK268_24015</name>
</gene>
<feature type="non-terminal residue" evidence="2">
    <location>
        <position position="1"/>
    </location>
</feature>
<dbReference type="GO" id="GO:0030246">
    <property type="term" value="F:carbohydrate binding"/>
    <property type="evidence" value="ECO:0007669"/>
    <property type="project" value="InterPro"/>
</dbReference>
<name>A0A5C5R818_9ACTN</name>
<reference evidence="2 3" key="2">
    <citation type="submission" date="2019-08" db="EMBL/GenBank/DDBJ databases">
        <title>Tsukamurella conjunctivitidis sp. nov., Tsukamurella assacharolytica sp. nov. and Tsukamurella sputae sp. nov. isolated from patients with conjunctivitis, bacteraemia (lymphoma) and respiratory infection (sputum) in Hong Kong.</title>
        <authorList>
            <person name="Fok K.M.N."/>
            <person name="Fong J.Y.H."/>
        </authorList>
    </citation>
    <scope>NUCLEOTIDE SEQUENCE [LARGE SCALE GENOMIC DNA]</scope>
    <source>
        <strain evidence="2 3">HKU70</strain>
    </source>
</reference>
<dbReference type="Proteomes" id="UP000319792">
    <property type="component" value="Unassembled WGS sequence"/>
</dbReference>
<evidence type="ECO:0000259" key="1">
    <source>
        <dbReference type="Pfam" id="PF07748"/>
    </source>
</evidence>
<keyword evidence="3" id="KW-1185">Reference proteome</keyword>
<proteinExistence type="predicted"/>
<dbReference type="GO" id="GO:0006013">
    <property type="term" value="P:mannose metabolic process"/>
    <property type="evidence" value="ECO:0007669"/>
    <property type="project" value="InterPro"/>
</dbReference>